<sequence length="342" mass="39792">MDCIKYVNSKDIRKYLYDIDYKLNVEQQFFLIVMCNFITLKEKISALEELCDFTEDSSMHSITNPVFSESLGLSVHEFIRRYICDTYAKFKFIKDFSTDFVYEAELMDSSSDDFQHIGYYRNYDNCLGAIRDYAEDEYYGKQNDFYRIRKYIFSESAETSDDCKEEVATCILSKEAEVLKVDCGSVSGLKLYGVDVSAMLISIPMPFKRGDIVKRLGIPYYSMDRKNHHNYSVFLSYTPSEIGQFDDSPVHDGSDILYWGLFPDENGFYKEHTSFYYDLEYADKAELEAINRKLIPLGEMEKGKLAPDLFFSAVSAIELNCQLQVLDAIDRLIIRIKELMKK</sequence>
<keyword evidence="2" id="KW-1185">Reference proteome</keyword>
<organism evidence="1 2">
    <name type="scientific">Succinivibrio dextrinosolvens DSM 3072</name>
    <dbReference type="NCBI Taxonomy" id="1123324"/>
    <lineage>
        <taxon>Bacteria</taxon>
        <taxon>Pseudomonadati</taxon>
        <taxon>Pseudomonadota</taxon>
        <taxon>Gammaproteobacteria</taxon>
        <taxon>Aeromonadales</taxon>
        <taxon>Succinivibrionaceae</taxon>
        <taxon>Succinivibrio</taxon>
    </lineage>
</organism>
<dbReference type="Proteomes" id="UP000242432">
    <property type="component" value="Unassembled WGS sequence"/>
</dbReference>
<protein>
    <submittedName>
        <fullName evidence="1">Uncharacterized protein</fullName>
    </submittedName>
</protein>
<reference evidence="2" key="1">
    <citation type="submission" date="2017-02" db="EMBL/GenBank/DDBJ databases">
        <authorList>
            <person name="Varghese N."/>
            <person name="Submissions S."/>
        </authorList>
    </citation>
    <scope>NUCLEOTIDE SEQUENCE [LARGE SCALE GENOMIC DNA]</scope>
    <source>
        <strain evidence="2">DSM 3072</strain>
    </source>
</reference>
<accession>A0A1T4UZA4</accession>
<dbReference type="EMBL" id="FUXX01000003">
    <property type="protein sequence ID" value="SKA58059.1"/>
    <property type="molecule type" value="Genomic_DNA"/>
</dbReference>
<dbReference type="RefSeq" id="WP_078927949.1">
    <property type="nucleotide sequence ID" value="NZ_FUXX01000003.1"/>
</dbReference>
<dbReference type="AlphaFoldDB" id="A0A1T4UZA4"/>
<name>A0A1T4UZA4_9GAMM</name>
<evidence type="ECO:0000313" key="2">
    <source>
        <dbReference type="Proteomes" id="UP000242432"/>
    </source>
</evidence>
<evidence type="ECO:0000313" key="1">
    <source>
        <dbReference type="EMBL" id="SKA58059.1"/>
    </source>
</evidence>
<proteinExistence type="predicted"/>
<gene>
    <name evidence="1" type="ORF">SAMN02745213_00331</name>
</gene>